<feature type="region of interest" description="Disordered" evidence="1">
    <location>
        <begin position="20"/>
        <end position="43"/>
    </location>
</feature>
<evidence type="ECO:0000256" key="1">
    <source>
        <dbReference type="SAM" id="MobiDB-lite"/>
    </source>
</evidence>
<evidence type="ECO:0000313" key="2">
    <source>
        <dbReference type="EMBL" id="WAH41612.1"/>
    </source>
</evidence>
<accession>A0ABY6ZFI2</accession>
<sequence length="43" mass="4640">MCWAMPLWVHAAMASGLLNSEREDWSKDEARGEENCGGGGSAE</sequence>
<name>A0ABY6ZFI2_9BACL</name>
<dbReference type="Proteomes" id="UP001164761">
    <property type="component" value="Chromosome"/>
</dbReference>
<proteinExistence type="predicted"/>
<dbReference type="EMBL" id="CP104067">
    <property type="protein sequence ID" value="WAH41612.1"/>
    <property type="molecule type" value="Genomic_DNA"/>
</dbReference>
<feature type="compositionally biased region" description="Basic and acidic residues" evidence="1">
    <location>
        <begin position="20"/>
        <end position="34"/>
    </location>
</feature>
<dbReference type="RefSeq" id="WP_268005520.1">
    <property type="nucleotide sequence ID" value="NZ_BSUT01000001.1"/>
</dbReference>
<reference evidence="2" key="1">
    <citation type="submission" date="2022-08" db="EMBL/GenBank/DDBJ databases">
        <title>Alicyclobacillus fastidiosus DSM 17978, complete genome.</title>
        <authorList>
            <person name="Wang Q."/>
            <person name="Cai R."/>
            <person name="Wang Z."/>
        </authorList>
    </citation>
    <scope>NUCLEOTIDE SEQUENCE</scope>
    <source>
        <strain evidence="2">DSM 17978</strain>
    </source>
</reference>
<gene>
    <name evidence="2" type="ORF">NZD89_25810</name>
</gene>
<keyword evidence="3" id="KW-1185">Reference proteome</keyword>
<evidence type="ECO:0000313" key="3">
    <source>
        <dbReference type="Proteomes" id="UP001164761"/>
    </source>
</evidence>
<organism evidence="2 3">
    <name type="scientific">Alicyclobacillus fastidiosus</name>
    <dbReference type="NCBI Taxonomy" id="392011"/>
    <lineage>
        <taxon>Bacteria</taxon>
        <taxon>Bacillati</taxon>
        <taxon>Bacillota</taxon>
        <taxon>Bacilli</taxon>
        <taxon>Bacillales</taxon>
        <taxon>Alicyclobacillaceae</taxon>
        <taxon>Alicyclobacillus</taxon>
    </lineage>
</organism>
<protein>
    <submittedName>
        <fullName evidence="2">Uncharacterized protein</fullName>
    </submittedName>
</protein>